<evidence type="ECO:0000313" key="1">
    <source>
        <dbReference type="EMBL" id="VAW55999.1"/>
    </source>
</evidence>
<dbReference type="AlphaFoldDB" id="A0A3B0X395"/>
<proteinExistence type="predicted"/>
<dbReference type="EMBL" id="UOFF01000157">
    <property type="protein sequence ID" value="VAW55999.1"/>
    <property type="molecule type" value="Genomic_DNA"/>
</dbReference>
<name>A0A3B0X395_9ZZZZ</name>
<organism evidence="1">
    <name type="scientific">hydrothermal vent metagenome</name>
    <dbReference type="NCBI Taxonomy" id="652676"/>
    <lineage>
        <taxon>unclassified sequences</taxon>
        <taxon>metagenomes</taxon>
        <taxon>ecological metagenomes</taxon>
    </lineage>
</organism>
<dbReference type="Gene3D" id="3.40.50.150">
    <property type="entry name" value="Vaccinia Virus protein VP39"/>
    <property type="match status" value="1"/>
</dbReference>
<protein>
    <submittedName>
        <fullName evidence="1">Uncharacterized protein</fullName>
    </submittedName>
</protein>
<gene>
    <name evidence="1" type="ORF">MNBD_GAMMA07-1103</name>
</gene>
<reference evidence="1" key="1">
    <citation type="submission" date="2018-06" db="EMBL/GenBank/DDBJ databases">
        <authorList>
            <person name="Zhirakovskaya E."/>
        </authorList>
    </citation>
    <scope>NUCLEOTIDE SEQUENCE</scope>
</reference>
<sequence length="65" mass="7261">MQNNNDKKIINSWKTNAIPWISAIRNNEIESRLLVTNNAIIEAVINSQAKTALDVGVVRVGLREC</sequence>
<dbReference type="InterPro" id="IPR029063">
    <property type="entry name" value="SAM-dependent_MTases_sf"/>
</dbReference>
<accession>A0A3B0X395</accession>